<evidence type="ECO:0000256" key="6">
    <source>
        <dbReference type="ARBA" id="ARBA00022660"/>
    </source>
</evidence>
<evidence type="ECO:0000256" key="7">
    <source>
        <dbReference type="ARBA" id="ARBA00022692"/>
    </source>
</evidence>
<keyword evidence="12" id="KW-0472">Membrane</keyword>
<proteinExistence type="inferred from homology"/>
<dbReference type="Pfam" id="PF15879">
    <property type="entry name" value="MWFE"/>
    <property type="match status" value="1"/>
</dbReference>
<comment type="caution">
    <text evidence="14">The sequence shown here is derived from an EMBL/GenBank/DDBJ whole genome shotgun (WGS) entry which is preliminary data.</text>
</comment>
<evidence type="ECO:0000256" key="4">
    <source>
        <dbReference type="ARBA" id="ARBA00016392"/>
    </source>
</evidence>
<protein>
    <recommendedName>
        <fullName evidence="4">NADH dehydrogenase [ubiquinone] 1 alpha subcomplex subunit 1</fullName>
    </recommendedName>
</protein>
<evidence type="ECO:0000256" key="13">
    <source>
        <dbReference type="SAM" id="MobiDB-lite"/>
    </source>
</evidence>
<feature type="region of interest" description="Disordered" evidence="13">
    <location>
        <begin position="1"/>
        <end position="37"/>
    </location>
</feature>
<evidence type="ECO:0000256" key="2">
    <source>
        <dbReference type="ARBA" id="ARBA00004298"/>
    </source>
</evidence>
<evidence type="ECO:0000313" key="15">
    <source>
        <dbReference type="Proteomes" id="UP000636709"/>
    </source>
</evidence>
<keyword evidence="9" id="KW-0249">Electron transport</keyword>
<comment type="subcellular location">
    <subcellularLocation>
        <location evidence="2">Mitochondrion inner membrane</location>
        <topology evidence="2">Single-pass membrane protein</topology>
        <orientation evidence="2">Matrix side</orientation>
    </subcellularLocation>
</comment>
<dbReference type="OrthoDB" id="1920692at2759"/>
<keyword evidence="8" id="KW-0999">Mitochondrion inner membrane</keyword>
<reference evidence="14" key="1">
    <citation type="submission" date="2020-07" db="EMBL/GenBank/DDBJ databases">
        <title>Genome sequence and genetic diversity analysis of an under-domesticated orphan crop, white fonio (Digitaria exilis).</title>
        <authorList>
            <person name="Bennetzen J.L."/>
            <person name="Chen S."/>
            <person name="Ma X."/>
            <person name="Wang X."/>
            <person name="Yssel A.E.J."/>
            <person name="Chaluvadi S.R."/>
            <person name="Johnson M."/>
            <person name="Gangashetty P."/>
            <person name="Hamidou F."/>
            <person name="Sanogo M.D."/>
            <person name="Zwaenepoel A."/>
            <person name="Wallace J."/>
            <person name="Van De Peer Y."/>
            <person name="Van Deynze A."/>
        </authorList>
    </citation>
    <scope>NUCLEOTIDE SEQUENCE</scope>
    <source>
        <tissue evidence="14">Leaves</tissue>
    </source>
</reference>
<evidence type="ECO:0000313" key="14">
    <source>
        <dbReference type="EMBL" id="KAF8703727.1"/>
    </source>
</evidence>
<evidence type="ECO:0000256" key="12">
    <source>
        <dbReference type="ARBA" id="ARBA00023136"/>
    </source>
</evidence>
<keyword evidence="5" id="KW-0813">Transport</keyword>
<keyword evidence="10" id="KW-1133">Transmembrane helix</keyword>
<dbReference type="GO" id="GO:0005743">
    <property type="term" value="C:mitochondrial inner membrane"/>
    <property type="evidence" value="ECO:0007669"/>
    <property type="project" value="UniProtKB-SubCell"/>
</dbReference>
<dbReference type="PANTHER" id="PTHR17098:SF2">
    <property type="entry name" value="NADH DEHYDROGENASE [UBIQUINONE] 1 ALPHA SUBCOMPLEX SUBUNIT 1"/>
    <property type="match status" value="1"/>
</dbReference>
<comment type="function">
    <text evidence="1">Accessory subunit of the mitochondrial membrane respiratory chain NADH dehydrogenase (Complex I), that is believed not to be involved in catalysis. Complex I functions in the transfer of electrons from NADH to the respiratory chain. The immediate electron acceptor for the enzyme is believed to be ubiquinone.</text>
</comment>
<gene>
    <name evidence="14" type="ORF">HU200_031812</name>
</gene>
<feature type="compositionally biased region" description="Low complexity" evidence="13">
    <location>
        <begin position="173"/>
        <end position="190"/>
    </location>
</feature>
<keyword evidence="7" id="KW-0812">Transmembrane</keyword>
<feature type="region of interest" description="Disordered" evidence="13">
    <location>
        <begin position="63"/>
        <end position="88"/>
    </location>
</feature>
<evidence type="ECO:0000256" key="10">
    <source>
        <dbReference type="ARBA" id="ARBA00022989"/>
    </source>
</evidence>
<dbReference type="EMBL" id="JACEFO010001777">
    <property type="protein sequence ID" value="KAF8703727.1"/>
    <property type="molecule type" value="Genomic_DNA"/>
</dbReference>
<evidence type="ECO:0000256" key="11">
    <source>
        <dbReference type="ARBA" id="ARBA00023128"/>
    </source>
</evidence>
<evidence type="ECO:0000256" key="1">
    <source>
        <dbReference type="ARBA" id="ARBA00003195"/>
    </source>
</evidence>
<evidence type="ECO:0000256" key="9">
    <source>
        <dbReference type="ARBA" id="ARBA00022982"/>
    </source>
</evidence>
<evidence type="ECO:0000256" key="3">
    <source>
        <dbReference type="ARBA" id="ARBA00009960"/>
    </source>
</evidence>
<dbReference type="PANTHER" id="PTHR17098">
    <property type="entry name" value="NADH-UBIQUINONE OXIDOREDUCTASE MWFE SUBUNIT"/>
    <property type="match status" value="1"/>
</dbReference>
<dbReference type="InterPro" id="IPR017384">
    <property type="entry name" value="NADH_Ub_cplx-1_asu_su-1"/>
</dbReference>
<organism evidence="14 15">
    <name type="scientific">Digitaria exilis</name>
    <dbReference type="NCBI Taxonomy" id="1010633"/>
    <lineage>
        <taxon>Eukaryota</taxon>
        <taxon>Viridiplantae</taxon>
        <taxon>Streptophyta</taxon>
        <taxon>Embryophyta</taxon>
        <taxon>Tracheophyta</taxon>
        <taxon>Spermatophyta</taxon>
        <taxon>Magnoliopsida</taxon>
        <taxon>Liliopsida</taxon>
        <taxon>Poales</taxon>
        <taxon>Poaceae</taxon>
        <taxon>PACMAD clade</taxon>
        <taxon>Panicoideae</taxon>
        <taxon>Panicodae</taxon>
        <taxon>Paniceae</taxon>
        <taxon>Anthephorinae</taxon>
        <taxon>Digitaria</taxon>
    </lineage>
</organism>
<sequence length="596" mass="64368">MLLQQVRQVLTAPPSINPTQSQEEKQGTDQTDAEAYLPTSGGPAGLTCGDMALAGEKQASVPCRPSMAARGGRGEGRSRYGRRGGRRGEDGERVCVFIAVSRFLFSVRWQHPFWGKSRQNPAAGTTGCVAASLRGHLSPLRACPVGFINPTAAQGSCRIRIHLDNHSPRIHGRAPSTRAAATPAADAQGAMGEPRPHPTTSYCAYYYCALGAISKNGDRTSETGDTHMLHAVLACLTPGSPFLFSFRDDAILLPARARSRGDRVVSITCSPFRRRGRGGACVLRVRCGCGRVGEQGTLGRGAWATHTTHRMLCSASTYVYVRESGRQGMLGGSVVVTARGEVKTERERLAPRQKRHPHSPTALCGAIPLRSPLPLFFHATLPRGFWHESMRPCHPPEPTPLASEYSGAGPTGFRGHVSFGANRYPVFIRPYGLRWSLSEPPGPRVFLHTEGPASSPPLAVADSTICHLPVRPSIGSRRDLHPLAARDLAAVASSFRLPPMARLQWLEAMLPLGIIGGMLCIMGNAQYFIHKAAHGRVRPSSSPISTLSRSESNTVLTQSISFLSRVPGCPKHIGNDMWDVAMERRDKKLIEQSSGN</sequence>
<keyword evidence="11" id="KW-0496">Mitochondrion</keyword>
<keyword evidence="15" id="KW-1185">Reference proteome</keyword>
<evidence type="ECO:0000256" key="8">
    <source>
        <dbReference type="ARBA" id="ARBA00022792"/>
    </source>
</evidence>
<accession>A0A835EQX4</accession>
<name>A0A835EQX4_9POAL</name>
<evidence type="ECO:0000256" key="5">
    <source>
        <dbReference type="ARBA" id="ARBA00022448"/>
    </source>
</evidence>
<comment type="similarity">
    <text evidence="3">Belongs to the complex I NDUFA1 subunit family.</text>
</comment>
<keyword evidence="6" id="KW-0679">Respiratory chain</keyword>
<dbReference type="Proteomes" id="UP000636709">
    <property type="component" value="Unassembled WGS sequence"/>
</dbReference>
<feature type="region of interest" description="Disordered" evidence="13">
    <location>
        <begin position="168"/>
        <end position="194"/>
    </location>
</feature>
<dbReference type="AlphaFoldDB" id="A0A835EQX4"/>